<dbReference type="InParanoid" id="A0A4S2MHF5"/>
<keyword evidence="1" id="KW-0472">Membrane</keyword>
<accession>A0A4S2MHF5</accession>
<dbReference type="AlphaFoldDB" id="A0A4S2MHF5"/>
<protein>
    <submittedName>
        <fullName evidence="2">Uncharacterized protein</fullName>
    </submittedName>
</protein>
<reference evidence="2 3" key="1">
    <citation type="submission" date="2019-04" db="EMBL/GenBank/DDBJ databases">
        <title>Comparative genomics and transcriptomics to analyze fruiting body development in filamentous ascomycetes.</title>
        <authorList>
            <consortium name="DOE Joint Genome Institute"/>
            <person name="Lutkenhaus R."/>
            <person name="Traeger S."/>
            <person name="Breuer J."/>
            <person name="Kuo A."/>
            <person name="Lipzen A."/>
            <person name="Pangilinan J."/>
            <person name="Dilworth D."/>
            <person name="Sandor L."/>
            <person name="Poggeler S."/>
            <person name="Barry K."/>
            <person name="Grigoriev I.V."/>
            <person name="Nowrousian M."/>
        </authorList>
    </citation>
    <scope>NUCLEOTIDE SEQUENCE [LARGE SCALE GENOMIC DNA]</scope>
    <source>
        <strain evidence="2 3">CBS 389.68</strain>
    </source>
</reference>
<dbReference type="Proteomes" id="UP000298138">
    <property type="component" value="Unassembled WGS sequence"/>
</dbReference>
<evidence type="ECO:0000313" key="3">
    <source>
        <dbReference type="Proteomes" id="UP000298138"/>
    </source>
</evidence>
<dbReference type="EMBL" id="ML220186">
    <property type="protein sequence ID" value="TGZ76301.1"/>
    <property type="molecule type" value="Genomic_DNA"/>
</dbReference>
<organism evidence="2 3">
    <name type="scientific">Ascodesmis nigricans</name>
    <dbReference type="NCBI Taxonomy" id="341454"/>
    <lineage>
        <taxon>Eukaryota</taxon>
        <taxon>Fungi</taxon>
        <taxon>Dikarya</taxon>
        <taxon>Ascomycota</taxon>
        <taxon>Pezizomycotina</taxon>
        <taxon>Pezizomycetes</taxon>
        <taxon>Pezizales</taxon>
        <taxon>Ascodesmidaceae</taxon>
        <taxon>Ascodesmis</taxon>
    </lineage>
</organism>
<keyword evidence="1" id="KW-0812">Transmembrane</keyword>
<feature type="transmembrane region" description="Helical" evidence="1">
    <location>
        <begin position="40"/>
        <end position="60"/>
    </location>
</feature>
<sequence>MLRLATTRATTIPRTFQAVQRRSMYSPHPDRRAAYENPGYAWLGTIVVASVGTYGLCQAIKWTWPKDKPKAMWPLMDRK</sequence>
<evidence type="ECO:0000256" key="1">
    <source>
        <dbReference type="SAM" id="Phobius"/>
    </source>
</evidence>
<proteinExistence type="predicted"/>
<gene>
    <name evidence="2" type="ORF">EX30DRAFT_375595</name>
</gene>
<name>A0A4S2MHF5_9PEZI</name>
<keyword evidence="3" id="KW-1185">Reference proteome</keyword>
<evidence type="ECO:0000313" key="2">
    <source>
        <dbReference type="EMBL" id="TGZ76301.1"/>
    </source>
</evidence>
<keyword evidence="1" id="KW-1133">Transmembrane helix</keyword>